<organism evidence="1">
    <name type="scientific">viral metagenome</name>
    <dbReference type="NCBI Taxonomy" id="1070528"/>
    <lineage>
        <taxon>unclassified sequences</taxon>
        <taxon>metagenomes</taxon>
        <taxon>organismal metagenomes</taxon>
    </lineage>
</organism>
<sequence length="129" mass="14981">METLKKKYDAYSDDSKYIYVSILDYIIIMEKVRGTVARVCPIIKELLVNKAKVEKIINVGNLKELTELKHKSFTNVLRVGEIVEEPEDYYCYSTLEAALEDQTVNYFFTVLSSVSSSKRCHPSNYSDWY</sequence>
<accession>A0A6C0E9Z2</accession>
<dbReference type="AlphaFoldDB" id="A0A6C0E9Z2"/>
<evidence type="ECO:0000313" key="1">
    <source>
        <dbReference type="EMBL" id="QHT25997.1"/>
    </source>
</evidence>
<name>A0A6C0E9Z2_9ZZZZ</name>
<protein>
    <submittedName>
        <fullName evidence="1">Uncharacterized protein</fullName>
    </submittedName>
</protein>
<proteinExistence type="predicted"/>
<reference evidence="1" key="1">
    <citation type="journal article" date="2020" name="Nature">
        <title>Giant virus diversity and host interactions through global metagenomics.</title>
        <authorList>
            <person name="Schulz F."/>
            <person name="Roux S."/>
            <person name="Paez-Espino D."/>
            <person name="Jungbluth S."/>
            <person name="Walsh D.A."/>
            <person name="Denef V.J."/>
            <person name="McMahon K.D."/>
            <person name="Konstantinidis K.T."/>
            <person name="Eloe-Fadrosh E.A."/>
            <person name="Kyrpides N.C."/>
            <person name="Woyke T."/>
        </authorList>
    </citation>
    <scope>NUCLEOTIDE SEQUENCE</scope>
    <source>
        <strain evidence="1">GVMAG-M-3300023179-27</strain>
    </source>
</reference>
<dbReference type="EMBL" id="MN739777">
    <property type="protein sequence ID" value="QHT25997.1"/>
    <property type="molecule type" value="Genomic_DNA"/>
</dbReference>